<name>A0A5N7J7F0_9CLOT</name>
<keyword evidence="1" id="KW-0812">Transmembrane</keyword>
<dbReference type="EMBL" id="SPSF01000053">
    <property type="protein sequence ID" value="MPQ64640.1"/>
    <property type="molecule type" value="Genomic_DNA"/>
</dbReference>
<proteinExistence type="predicted"/>
<feature type="transmembrane region" description="Helical" evidence="1">
    <location>
        <begin position="78"/>
        <end position="95"/>
    </location>
</feature>
<keyword evidence="1" id="KW-1133">Transmembrane helix</keyword>
<accession>A0A5N7J7F0</accession>
<reference evidence="2 3" key="1">
    <citation type="journal article" date="2019" name="Lett. Appl. Microbiol.">
        <title>A case of 'blown pack' spoilage of vacuum-packaged pork likely associated with Clostridium estertheticum in Canada.</title>
        <authorList>
            <person name="Zhang P."/>
            <person name="Ward P."/>
            <person name="McMullen L.M."/>
            <person name="Yang X."/>
        </authorList>
    </citation>
    <scope>NUCLEOTIDE SEQUENCE [LARGE SCALE GENOMIC DNA]</scope>
    <source>
        <strain evidence="2 3">MA19</strain>
    </source>
</reference>
<evidence type="ECO:0000313" key="3">
    <source>
        <dbReference type="Proteomes" id="UP000342249"/>
    </source>
</evidence>
<dbReference type="RefSeq" id="WP_152753797.1">
    <property type="nucleotide sequence ID" value="NZ_SPSE01000056.1"/>
</dbReference>
<dbReference type="Proteomes" id="UP000342249">
    <property type="component" value="Unassembled WGS sequence"/>
</dbReference>
<sequence length="138" mass="15829">MKRKINIKLELTMDIMTVLYLLITIILGKLNLIDSDNYITIPSVIWIIICVIIMLNKKRLRGITDELVINILAKVNRIGMNFLVISIGILSILIISPYSKDFIISKVAIGICLLLILFIFTIIRLLSFIYYDRKGICK</sequence>
<gene>
    <name evidence="2" type="ORF">E4V82_21430</name>
</gene>
<feature type="transmembrane region" description="Helical" evidence="1">
    <location>
        <begin position="107"/>
        <end position="131"/>
    </location>
</feature>
<dbReference type="AlphaFoldDB" id="A0A5N7J7F0"/>
<organism evidence="2 3">
    <name type="scientific">Clostridium estertheticum</name>
    <dbReference type="NCBI Taxonomy" id="238834"/>
    <lineage>
        <taxon>Bacteria</taxon>
        <taxon>Bacillati</taxon>
        <taxon>Bacillota</taxon>
        <taxon>Clostridia</taxon>
        <taxon>Eubacteriales</taxon>
        <taxon>Clostridiaceae</taxon>
        <taxon>Clostridium</taxon>
    </lineage>
</organism>
<protein>
    <submittedName>
        <fullName evidence="2">Uncharacterized protein</fullName>
    </submittedName>
</protein>
<comment type="caution">
    <text evidence="2">The sequence shown here is derived from an EMBL/GenBank/DDBJ whole genome shotgun (WGS) entry which is preliminary data.</text>
</comment>
<feature type="transmembrane region" description="Helical" evidence="1">
    <location>
        <begin position="38"/>
        <end position="57"/>
    </location>
</feature>
<feature type="transmembrane region" description="Helical" evidence="1">
    <location>
        <begin position="12"/>
        <end position="32"/>
    </location>
</feature>
<evidence type="ECO:0000313" key="2">
    <source>
        <dbReference type="EMBL" id="MPQ64640.1"/>
    </source>
</evidence>
<keyword evidence="1" id="KW-0472">Membrane</keyword>
<evidence type="ECO:0000256" key="1">
    <source>
        <dbReference type="SAM" id="Phobius"/>
    </source>
</evidence>